<dbReference type="InterPro" id="IPR050482">
    <property type="entry name" value="Sensor_HK_TwoCompSys"/>
</dbReference>
<dbReference type="GO" id="GO:0004673">
    <property type="term" value="F:protein histidine kinase activity"/>
    <property type="evidence" value="ECO:0007669"/>
    <property type="project" value="UniProtKB-EC"/>
</dbReference>
<keyword evidence="4 8" id="KW-0418">Kinase</keyword>
<evidence type="ECO:0000256" key="5">
    <source>
        <dbReference type="ARBA" id="ARBA00023012"/>
    </source>
</evidence>
<dbReference type="PRINTS" id="PR00344">
    <property type="entry name" value="BCTRLSENSOR"/>
</dbReference>
<keyword evidence="3" id="KW-0808">Transferase</keyword>
<dbReference type="InterPro" id="IPR005467">
    <property type="entry name" value="His_kinase_dom"/>
</dbReference>
<dbReference type="Gene3D" id="3.30.565.10">
    <property type="entry name" value="Histidine kinase-like ATPase, C-terminal domain"/>
    <property type="match status" value="1"/>
</dbReference>
<dbReference type="RefSeq" id="WP_143046951.1">
    <property type="nucleotide sequence ID" value="NZ_FNON01000001.1"/>
</dbReference>
<evidence type="ECO:0000256" key="2">
    <source>
        <dbReference type="ARBA" id="ARBA00012438"/>
    </source>
</evidence>
<reference evidence="8 9" key="1">
    <citation type="submission" date="2016-10" db="EMBL/GenBank/DDBJ databases">
        <authorList>
            <person name="de Groot N.N."/>
        </authorList>
    </citation>
    <scope>NUCLEOTIDE SEQUENCE [LARGE SCALE GENOMIC DNA]</scope>
    <source>
        <strain evidence="8 9">CPCC 202699</strain>
    </source>
</reference>
<organism evidence="8 9">
    <name type="scientific">Amycolatopsis xylanica</name>
    <dbReference type="NCBI Taxonomy" id="589385"/>
    <lineage>
        <taxon>Bacteria</taxon>
        <taxon>Bacillati</taxon>
        <taxon>Actinomycetota</taxon>
        <taxon>Actinomycetes</taxon>
        <taxon>Pseudonocardiales</taxon>
        <taxon>Pseudonocardiaceae</taxon>
        <taxon>Amycolatopsis</taxon>
    </lineage>
</organism>
<dbReference type="AlphaFoldDB" id="A0A1H2SWZ4"/>
<accession>A0A1H2SWZ4</accession>
<feature type="transmembrane region" description="Helical" evidence="6">
    <location>
        <begin position="109"/>
        <end position="127"/>
    </location>
</feature>
<dbReference type="InterPro" id="IPR003594">
    <property type="entry name" value="HATPase_dom"/>
</dbReference>
<name>A0A1H2SWZ4_9PSEU</name>
<evidence type="ECO:0000256" key="6">
    <source>
        <dbReference type="SAM" id="Phobius"/>
    </source>
</evidence>
<dbReference type="SUPFAM" id="SSF55874">
    <property type="entry name" value="ATPase domain of HSP90 chaperone/DNA topoisomerase II/histidine kinase"/>
    <property type="match status" value="1"/>
</dbReference>
<feature type="transmembrane region" description="Helical" evidence="6">
    <location>
        <begin position="225"/>
        <end position="246"/>
    </location>
</feature>
<dbReference type="InterPro" id="IPR036890">
    <property type="entry name" value="HATPase_C_sf"/>
</dbReference>
<keyword evidence="6" id="KW-0472">Membrane</keyword>
<feature type="transmembrane region" description="Helical" evidence="6">
    <location>
        <begin position="134"/>
        <end position="155"/>
    </location>
</feature>
<evidence type="ECO:0000313" key="8">
    <source>
        <dbReference type="EMBL" id="SDW36216.1"/>
    </source>
</evidence>
<protein>
    <recommendedName>
        <fullName evidence="2">histidine kinase</fullName>
        <ecNumber evidence="2">2.7.13.3</ecNumber>
    </recommendedName>
</protein>
<dbReference type="Proteomes" id="UP000199515">
    <property type="component" value="Unassembled WGS sequence"/>
</dbReference>
<dbReference type="PANTHER" id="PTHR24421">
    <property type="entry name" value="NITRATE/NITRITE SENSOR PROTEIN NARX-RELATED"/>
    <property type="match status" value="1"/>
</dbReference>
<gene>
    <name evidence="8" type="ORF">SAMN05421504_101381</name>
</gene>
<proteinExistence type="predicted"/>
<feature type="domain" description="Histidine kinase" evidence="7">
    <location>
        <begin position="255"/>
        <end position="440"/>
    </location>
</feature>
<sequence>MPVNSALVADTRRWWLPAITETGAVLAVVALALWQFDRWDHLTLDHAAYDIFVVLALAAAGTATAVAVVAAASPESPRLSHRRLAVPLGFYGLVMIPAGIVTEPGTGEIARFVAAGCFLVLMADALRLRHRLRWSVLLGGAVLVVGMADALADGVPAAPALAQRVIIGGWWAVATGFVMVGARRHQPQTWRVGIGLSLIAVAHLEGFTGTSTFSSPALEFAGLRLLGLLIVLLVLAKPAIVTLRAAGRSASEAAVREHEIRNVLSGLSGVSHLLCADAETLGRAERAALASAVQAELDRMRELLGDGSAAATGATRLHPLLTRLAALRTAHGERIDLDVPAGLRADMPAHALAQVITNLLANCARHAPGSDVRISAWHEGESVTITVADNGPGPRAGHRSAGMGIGLTVCERLLAEHGGSLRIGGGERGCVVTVAVPATVDIPAPRLRQTA</sequence>
<feature type="transmembrane region" description="Helical" evidence="6">
    <location>
        <begin position="192"/>
        <end position="213"/>
    </location>
</feature>
<evidence type="ECO:0000313" key="9">
    <source>
        <dbReference type="Proteomes" id="UP000199515"/>
    </source>
</evidence>
<dbReference type="EC" id="2.7.13.3" evidence="2"/>
<keyword evidence="6" id="KW-1133">Transmembrane helix</keyword>
<feature type="transmembrane region" description="Helical" evidence="6">
    <location>
        <begin position="84"/>
        <end position="103"/>
    </location>
</feature>
<evidence type="ECO:0000256" key="3">
    <source>
        <dbReference type="ARBA" id="ARBA00022679"/>
    </source>
</evidence>
<dbReference type="PROSITE" id="PS50109">
    <property type="entry name" value="HIS_KIN"/>
    <property type="match status" value="1"/>
</dbReference>
<keyword evidence="9" id="KW-1185">Reference proteome</keyword>
<dbReference type="EMBL" id="FNON01000001">
    <property type="protein sequence ID" value="SDW36216.1"/>
    <property type="molecule type" value="Genomic_DNA"/>
</dbReference>
<dbReference type="SMART" id="SM00387">
    <property type="entry name" value="HATPase_c"/>
    <property type="match status" value="1"/>
</dbReference>
<dbReference type="OrthoDB" id="9786919at2"/>
<evidence type="ECO:0000256" key="1">
    <source>
        <dbReference type="ARBA" id="ARBA00000085"/>
    </source>
</evidence>
<comment type="catalytic activity">
    <reaction evidence="1">
        <text>ATP + protein L-histidine = ADP + protein N-phospho-L-histidine.</text>
        <dbReference type="EC" id="2.7.13.3"/>
    </reaction>
</comment>
<evidence type="ECO:0000256" key="4">
    <source>
        <dbReference type="ARBA" id="ARBA00022777"/>
    </source>
</evidence>
<dbReference type="Pfam" id="PF02518">
    <property type="entry name" value="HATPase_c"/>
    <property type="match status" value="1"/>
</dbReference>
<feature type="transmembrane region" description="Helical" evidence="6">
    <location>
        <begin position="14"/>
        <end position="36"/>
    </location>
</feature>
<keyword evidence="6" id="KW-0812">Transmembrane</keyword>
<dbReference type="InterPro" id="IPR004358">
    <property type="entry name" value="Sig_transdc_His_kin-like_C"/>
</dbReference>
<evidence type="ECO:0000259" key="7">
    <source>
        <dbReference type="PROSITE" id="PS50109"/>
    </source>
</evidence>
<keyword evidence="5" id="KW-0902">Two-component regulatory system</keyword>
<feature type="transmembrane region" description="Helical" evidence="6">
    <location>
        <begin position="48"/>
        <end position="72"/>
    </location>
</feature>
<feature type="transmembrane region" description="Helical" evidence="6">
    <location>
        <begin position="161"/>
        <end position="180"/>
    </location>
</feature>
<dbReference type="GO" id="GO:0000160">
    <property type="term" value="P:phosphorelay signal transduction system"/>
    <property type="evidence" value="ECO:0007669"/>
    <property type="project" value="UniProtKB-KW"/>
</dbReference>
<dbReference type="STRING" id="589385.SAMN05421504_101381"/>